<dbReference type="EMBL" id="CP009520">
    <property type="protein sequence ID" value="AKB45733.1"/>
    <property type="molecule type" value="Genomic_DNA"/>
</dbReference>
<dbReference type="PANTHER" id="PTHR30024:SF42">
    <property type="entry name" value="ALIPHATIC SULFONATES-BINDING PROTEIN-RELATED"/>
    <property type="match status" value="1"/>
</dbReference>
<gene>
    <name evidence="6" type="ORF">MSVAZ_3464</name>
</gene>
<evidence type="ECO:0000256" key="3">
    <source>
        <dbReference type="ARBA" id="ARBA00022475"/>
    </source>
</evidence>
<dbReference type="PATRIC" id="fig|1434123.4.peg.4241"/>
<evidence type="ECO:0000256" key="1">
    <source>
        <dbReference type="ARBA" id="ARBA00004308"/>
    </source>
</evidence>
<keyword evidence="7" id="KW-1185">Reference proteome</keyword>
<dbReference type="RefSeq" id="WP_048123366.1">
    <property type="nucleotide sequence ID" value="NZ_CP009520.1"/>
</dbReference>
<dbReference type="CDD" id="cd13553">
    <property type="entry name" value="PBP2_NrtA_CpmA_like"/>
    <property type="match status" value="1"/>
</dbReference>
<dbReference type="AlphaFoldDB" id="A0A0E3Q7S4"/>
<dbReference type="Pfam" id="PF13379">
    <property type="entry name" value="NMT1_2"/>
    <property type="match status" value="1"/>
</dbReference>
<accession>A0A0E3Q7S4</accession>
<evidence type="ECO:0000313" key="6">
    <source>
        <dbReference type="EMBL" id="AKB45733.1"/>
    </source>
</evidence>
<reference evidence="6 7" key="1">
    <citation type="submission" date="2014-07" db="EMBL/GenBank/DDBJ databases">
        <title>Methanogenic archaea and the global carbon cycle.</title>
        <authorList>
            <person name="Henriksen J.R."/>
            <person name="Luke J."/>
            <person name="Reinhart S."/>
            <person name="Benedict M.N."/>
            <person name="Youngblut N.D."/>
            <person name="Metcalf M.E."/>
            <person name="Whitaker R.J."/>
            <person name="Metcalf W.W."/>
        </authorList>
    </citation>
    <scope>NUCLEOTIDE SEQUENCE [LARGE SCALE GENOMIC DNA]</scope>
    <source>
        <strain evidence="6 7">Z-761</strain>
    </source>
</reference>
<organism evidence="6 7">
    <name type="scientific">Methanosarcina vacuolata Z-761</name>
    <dbReference type="NCBI Taxonomy" id="1434123"/>
    <lineage>
        <taxon>Archaea</taxon>
        <taxon>Methanobacteriati</taxon>
        <taxon>Methanobacteriota</taxon>
        <taxon>Stenosarchaea group</taxon>
        <taxon>Methanomicrobia</taxon>
        <taxon>Methanosarcinales</taxon>
        <taxon>Methanosarcinaceae</taxon>
        <taxon>Methanosarcina</taxon>
    </lineage>
</organism>
<evidence type="ECO:0000313" key="7">
    <source>
        <dbReference type="Proteomes" id="UP000033096"/>
    </source>
</evidence>
<comment type="subcellular location">
    <subcellularLocation>
        <location evidence="1">Endomembrane system</location>
    </subcellularLocation>
</comment>
<dbReference type="SUPFAM" id="SSF53850">
    <property type="entry name" value="Periplasmic binding protein-like II"/>
    <property type="match status" value="1"/>
</dbReference>
<dbReference type="KEGG" id="mvc:MSVAZ_3464"/>
<dbReference type="Gene3D" id="3.40.190.10">
    <property type="entry name" value="Periplasmic binding protein-like II"/>
    <property type="match status" value="2"/>
</dbReference>
<dbReference type="NCBIfam" id="TIGR01728">
    <property type="entry name" value="SsuA_fam"/>
    <property type="match status" value="1"/>
</dbReference>
<name>A0A0E3Q7S4_9EURY</name>
<evidence type="ECO:0000256" key="4">
    <source>
        <dbReference type="ARBA" id="ARBA00022519"/>
    </source>
</evidence>
<evidence type="ECO:0000256" key="5">
    <source>
        <dbReference type="ARBA" id="ARBA00023136"/>
    </source>
</evidence>
<protein>
    <submittedName>
        <fullName evidence="6">ABC-type nitrate/sulfonate/bicarbonate transport systems, periplasmic component</fullName>
    </submittedName>
</protein>
<evidence type="ECO:0000256" key="2">
    <source>
        <dbReference type="ARBA" id="ARBA00022448"/>
    </source>
</evidence>
<dbReference type="GeneID" id="24812012"/>
<keyword evidence="4" id="KW-0997">Cell inner membrane</keyword>
<dbReference type="Proteomes" id="UP000033096">
    <property type="component" value="Chromosome"/>
</dbReference>
<dbReference type="InterPro" id="IPR010067">
    <property type="entry name" value="ABC_SsuA_sub-bd"/>
</dbReference>
<dbReference type="GO" id="GO:0016020">
    <property type="term" value="C:membrane"/>
    <property type="evidence" value="ECO:0007669"/>
    <property type="project" value="InterPro"/>
</dbReference>
<sequence>MKKLGILILTFLLVASIFVSGCASNKGNVSENETGPEETTTITELNIGYQPSTHQIAYMTAAEKGWWKEDLAPYGITKINEYQFPTGAPEMQAMLAGDLDAAYVGSAPVITALSQGLDAKIVAPVQINGSSLVLRNEYNYKSPQDLKGLKIATYPPGTIQDTLLRNWLKENGLDPDKDVKILGMTPGDAVTAISAKQVDAVFLPHPSPAVVEKENIGRTIVQSGEMEANHSCCVLVVSGKLIREHPDIVEQIVKTHIKATKYNQEHVDEAAQIFSNKTTEDLDTVKESLKEWDGAWITDPTLIEDSAVNYSKVQHDLGYIPKSLTKEEIFDTSFYDKVMSEN</sequence>
<keyword evidence="2" id="KW-0813">Transport</keyword>
<dbReference type="GO" id="GO:0012505">
    <property type="term" value="C:endomembrane system"/>
    <property type="evidence" value="ECO:0007669"/>
    <property type="project" value="UniProtKB-SubCell"/>
</dbReference>
<keyword evidence="3" id="KW-1003">Cell membrane</keyword>
<proteinExistence type="predicted"/>
<dbReference type="GO" id="GO:0042626">
    <property type="term" value="F:ATPase-coupled transmembrane transporter activity"/>
    <property type="evidence" value="ECO:0007669"/>
    <property type="project" value="InterPro"/>
</dbReference>
<dbReference type="STRING" id="1434123.MSVAZ_3464"/>
<dbReference type="PROSITE" id="PS51257">
    <property type="entry name" value="PROKAR_LIPOPROTEIN"/>
    <property type="match status" value="1"/>
</dbReference>
<dbReference type="HOGENOM" id="CLU_028871_10_4_2"/>
<dbReference type="PANTHER" id="PTHR30024">
    <property type="entry name" value="ALIPHATIC SULFONATES-BINDING PROTEIN-RELATED"/>
    <property type="match status" value="1"/>
</dbReference>
<keyword evidence="5" id="KW-0472">Membrane</keyword>
<dbReference type="InterPro" id="IPR044527">
    <property type="entry name" value="NrtA/CpmA_ABC-bd_dom"/>
</dbReference>